<evidence type="ECO:0000256" key="6">
    <source>
        <dbReference type="ARBA" id="ARBA00039101"/>
    </source>
</evidence>
<protein>
    <recommendedName>
        <fullName evidence="7">D-amino-acid oxidase</fullName>
        <ecNumber evidence="6">1.4.3.3</ecNumber>
    </recommendedName>
</protein>
<dbReference type="RefSeq" id="WP_284303261.1">
    <property type="nucleotide sequence ID" value="NZ_BSUO01000001.1"/>
</dbReference>
<evidence type="ECO:0000256" key="2">
    <source>
        <dbReference type="ARBA" id="ARBA00006730"/>
    </source>
</evidence>
<evidence type="ECO:0000313" key="11">
    <source>
        <dbReference type="Proteomes" id="UP001157126"/>
    </source>
</evidence>
<dbReference type="EC" id="1.4.3.3" evidence="6"/>
<keyword evidence="4" id="KW-0274">FAD</keyword>
<dbReference type="SUPFAM" id="SSF51971">
    <property type="entry name" value="Nucleotide-binding domain"/>
    <property type="match status" value="1"/>
</dbReference>
<dbReference type="PIRSF" id="PIRSF000189">
    <property type="entry name" value="D-aa_oxidase"/>
    <property type="match status" value="1"/>
</dbReference>
<feature type="domain" description="FAD dependent oxidoreductase" evidence="9">
    <location>
        <begin position="3"/>
        <end position="311"/>
    </location>
</feature>
<dbReference type="InterPro" id="IPR023209">
    <property type="entry name" value="DAO"/>
</dbReference>
<dbReference type="Gene3D" id="3.40.50.720">
    <property type="entry name" value="NAD(P)-binding Rossmann-like Domain"/>
    <property type="match status" value="1"/>
</dbReference>
<evidence type="ECO:0000256" key="7">
    <source>
        <dbReference type="ARBA" id="ARBA00039751"/>
    </source>
</evidence>
<name>A0ABQ6IN42_9MICO</name>
<gene>
    <name evidence="10" type="ORF">GCM10025883_13680</name>
</gene>
<dbReference type="PANTHER" id="PTHR11530:SF11">
    <property type="entry name" value="D-ASPARTATE OXIDASE"/>
    <property type="match status" value="1"/>
</dbReference>
<organism evidence="10 11">
    <name type="scientific">Mobilicoccus caccae</name>
    <dbReference type="NCBI Taxonomy" id="1859295"/>
    <lineage>
        <taxon>Bacteria</taxon>
        <taxon>Bacillati</taxon>
        <taxon>Actinomycetota</taxon>
        <taxon>Actinomycetes</taxon>
        <taxon>Micrococcales</taxon>
        <taxon>Dermatophilaceae</taxon>
        <taxon>Mobilicoccus</taxon>
    </lineage>
</organism>
<comment type="similarity">
    <text evidence="2">Belongs to the DAMOX/DASOX family.</text>
</comment>
<comment type="catalytic activity">
    <reaction evidence="8">
        <text>a D-alpha-amino acid + O2 + H2O = a 2-oxocarboxylate + H2O2 + NH4(+)</text>
        <dbReference type="Rhea" id="RHEA:21816"/>
        <dbReference type="ChEBI" id="CHEBI:15377"/>
        <dbReference type="ChEBI" id="CHEBI:15379"/>
        <dbReference type="ChEBI" id="CHEBI:16240"/>
        <dbReference type="ChEBI" id="CHEBI:28938"/>
        <dbReference type="ChEBI" id="CHEBI:35179"/>
        <dbReference type="ChEBI" id="CHEBI:59871"/>
        <dbReference type="EC" id="1.4.3.3"/>
    </reaction>
    <physiologicalReaction direction="left-to-right" evidence="8">
        <dbReference type="Rhea" id="RHEA:21817"/>
    </physiologicalReaction>
</comment>
<dbReference type="SUPFAM" id="SSF54373">
    <property type="entry name" value="FAD-linked reductases, C-terminal domain"/>
    <property type="match status" value="1"/>
</dbReference>
<evidence type="ECO:0000256" key="1">
    <source>
        <dbReference type="ARBA" id="ARBA00001974"/>
    </source>
</evidence>
<dbReference type="Pfam" id="PF01266">
    <property type="entry name" value="DAO"/>
    <property type="match status" value="1"/>
</dbReference>
<reference evidence="11" key="1">
    <citation type="journal article" date="2019" name="Int. J. Syst. Evol. Microbiol.">
        <title>The Global Catalogue of Microorganisms (GCM) 10K type strain sequencing project: providing services to taxonomists for standard genome sequencing and annotation.</title>
        <authorList>
            <consortium name="The Broad Institute Genomics Platform"/>
            <consortium name="The Broad Institute Genome Sequencing Center for Infectious Disease"/>
            <person name="Wu L."/>
            <person name="Ma J."/>
        </authorList>
    </citation>
    <scope>NUCLEOTIDE SEQUENCE [LARGE SCALE GENOMIC DNA]</scope>
    <source>
        <strain evidence="11">NBRC 113072</strain>
    </source>
</reference>
<sequence>MERVIVVGAGVIGLTCAVRLLEAGHEVDILARDLPEETTSAVSAALWYPYRAAPEARVAAWGGAAFEAFARIAEENTSAGVRMRRGVELLGHDAVVPGWTGAVREFARLTDVPSPYVSGWRFTTPVADMSVYLPWLRARVDELGGTVTRMALGHLPRPEKGVVVNASGLGARRLADDSSVTPLRGQVVLVEQFGLEQWSLEDSVPTYVVPRERTVVVGGTAEEGEWSTQPEKDRARGLLDRAHDLLLRTGDPATADRLRRAEIVGHRVGLRPARPQVRLEEEHLDGVRVVHCYGHGGAGMTLSWGCADEVVTLVGG</sequence>
<keyword evidence="11" id="KW-1185">Reference proteome</keyword>
<proteinExistence type="inferred from homology"/>
<evidence type="ECO:0000256" key="8">
    <source>
        <dbReference type="ARBA" id="ARBA00049547"/>
    </source>
</evidence>
<accession>A0ABQ6IN42</accession>
<dbReference type="PANTHER" id="PTHR11530">
    <property type="entry name" value="D-AMINO ACID OXIDASE"/>
    <property type="match status" value="1"/>
</dbReference>
<evidence type="ECO:0000256" key="4">
    <source>
        <dbReference type="ARBA" id="ARBA00022827"/>
    </source>
</evidence>
<dbReference type="EMBL" id="BSUO01000001">
    <property type="protein sequence ID" value="GMA39323.1"/>
    <property type="molecule type" value="Genomic_DNA"/>
</dbReference>
<dbReference type="InterPro" id="IPR006076">
    <property type="entry name" value="FAD-dep_OxRdtase"/>
</dbReference>
<evidence type="ECO:0000313" key="10">
    <source>
        <dbReference type="EMBL" id="GMA39323.1"/>
    </source>
</evidence>
<evidence type="ECO:0000256" key="3">
    <source>
        <dbReference type="ARBA" id="ARBA00022630"/>
    </source>
</evidence>
<comment type="caution">
    <text evidence="10">The sequence shown here is derived from an EMBL/GenBank/DDBJ whole genome shotgun (WGS) entry which is preliminary data.</text>
</comment>
<dbReference type="Gene3D" id="3.30.9.10">
    <property type="entry name" value="D-Amino Acid Oxidase, subunit A, domain 2"/>
    <property type="match status" value="1"/>
</dbReference>
<dbReference type="Proteomes" id="UP001157126">
    <property type="component" value="Unassembled WGS sequence"/>
</dbReference>
<comment type="cofactor">
    <cofactor evidence="1">
        <name>FAD</name>
        <dbReference type="ChEBI" id="CHEBI:57692"/>
    </cofactor>
</comment>
<evidence type="ECO:0000256" key="5">
    <source>
        <dbReference type="ARBA" id="ARBA00023002"/>
    </source>
</evidence>
<keyword evidence="5" id="KW-0560">Oxidoreductase</keyword>
<keyword evidence="3" id="KW-0285">Flavoprotein</keyword>
<evidence type="ECO:0000259" key="9">
    <source>
        <dbReference type="Pfam" id="PF01266"/>
    </source>
</evidence>